<accession>A0A1C9KC18</accession>
<dbReference type="Pfam" id="PF03287">
    <property type="entry name" value="Pox_C7_F8A"/>
    <property type="match status" value="1"/>
</dbReference>
<evidence type="ECO:0008006" key="4">
    <source>
        <dbReference type="Google" id="ProtNLM"/>
    </source>
</evidence>
<evidence type="ECO:0000313" key="3">
    <source>
        <dbReference type="Proteomes" id="UP000203649"/>
    </source>
</evidence>
<protein>
    <recommendedName>
        <fullName evidence="4">Host-range protein</fullName>
    </recommendedName>
</protein>
<gene>
    <name evidence="2" type="ORF">VPXV-CA-012</name>
</gene>
<evidence type="ECO:0000313" key="2">
    <source>
        <dbReference type="EMBL" id="AOP31702.1"/>
    </source>
</evidence>
<dbReference type="PIRSF" id="PIRSF003779">
    <property type="entry name" value="VAC_C7L"/>
    <property type="match status" value="1"/>
</dbReference>
<sequence length="170" mass="19959">MHVFCGIVDNTIDLKWLTLNKGTEYGCKLRMISKNIKTVNIKFILYVYHSSYRFNNLMAFVNDERVQLDIKQINNRTVYSINLTLLDEVTTMIVCSTMDPTIIDRYYAHINLHFDNNEYIVIDKNYTNAVVVYPVCNFRRYSESESESESDGNSRRNNHSSDYSDSDDYL</sequence>
<feature type="region of interest" description="Disordered" evidence="1">
    <location>
        <begin position="144"/>
        <end position="170"/>
    </location>
</feature>
<dbReference type="EMBL" id="KU749311">
    <property type="protein sequence ID" value="AOP31702.1"/>
    <property type="molecule type" value="Genomic_DNA"/>
</dbReference>
<name>A0A1C9KC18_9POXV</name>
<dbReference type="KEGG" id="vg:29063959"/>
<organism evidence="2 3">
    <name type="scientific">Volepox virus</name>
    <dbReference type="NCBI Taxonomy" id="28874"/>
    <lineage>
        <taxon>Viruses</taxon>
        <taxon>Varidnaviria</taxon>
        <taxon>Bamfordvirae</taxon>
        <taxon>Nucleocytoviricota</taxon>
        <taxon>Pokkesviricetes</taxon>
        <taxon>Chitovirales</taxon>
        <taxon>Poxviridae</taxon>
        <taxon>Chordopoxvirinae</taxon>
        <taxon>Orthopoxvirus</taxon>
        <taxon>Orthopoxvirus volepox</taxon>
    </lineage>
</organism>
<dbReference type="RefSeq" id="YP_009281760.1">
    <property type="nucleotide sequence ID" value="NC_031033.1"/>
</dbReference>
<dbReference type="GO" id="GO:0016032">
    <property type="term" value="P:viral process"/>
    <property type="evidence" value="ECO:0007669"/>
    <property type="project" value="InterPro"/>
</dbReference>
<reference evidence="2 3" key="1">
    <citation type="journal article" date="2016" name="Virus Genes">
        <title>The genomes of three North American orthopoxviruses.</title>
        <authorList>
            <person name="Smithson C."/>
            <person name="Tang N."/>
            <person name="Sammons S."/>
            <person name="Frace M."/>
            <person name="Batra D."/>
            <person name="Li Y."/>
            <person name="Emerson G.L."/>
            <person name="Carroll D.S."/>
            <person name="Upton C."/>
        </authorList>
    </citation>
    <scope>NUCLEOTIDE SEQUENCE [LARGE SCALE GENOMIC DNA]</scope>
    <source>
        <strain evidence="2 3">CA</strain>
    </source>
</reference>
<proteinExistence type="predicted"/>
<dbReference type="GeneID" id="29063959"/>
<dbReference type="Proteomes" id="UP000203649">
    <property type="component" value="Segment"/>
</dbReference>
<keyword evidence="3" id="KW-1185">Reference proteome</keyword>
<evidence type="ECO:0000256" key="1">
    <source>
        <dbReference type="SAM" id="MobiDB-lite"/>
    </source>
</evidence>
<dbReference type="InterPro" id="IPR004967">
    <property type="entry name" value="Poxvirus_C7/F8A"/>
</dbReference>